<dbReference type="RefSeq" id="WP_206583097.1">
    <property type="nucleotide sequence ID" value="NZ_JAFJZZ010000007.1"/>
</dbReference>
<protein>
    <submittedName>
        <fullName evidence="1">Uncharacterized protein</fullName>
    </submittedName>
</protein>
<proteinExistence type="predicted"/>
<name>A0A939DAS2_CLOAM</name>
<evidence type="ECO:0000313" key="2">
    <source>
        <dbReference type="Proteomes" id="UP000664545"/>
    </source>
</evidence>
<keyword evidence="2" id="KW-1185">Reference proteome</keyword>
<organism evidence="1 2">
    <name type="scientific">Clostridium aminobutyricum</name>
    <dbReference type="NCBI Taxonomy" id="33953"/>
    <lineage>
        <taxon>Bacteria</taxon>
        <taxon>Bacillati</taxon>
        <taxon>Bacillota</taxon>
        <taxon>Clostridia</taxon>
        <taxon>Eubacteriales</taxon>
        <taxon>Clostridiaceae</taxon>
        <taxon>Clostridium</taxon>
    </lineage>
</organism>
<reference evidence="1" key="1">
    <citation type="submission" date="2021-02" db="EMBL/GenBank/DDBJ databases">
        <title>Abyssanaerobacter marinus gen.nov., sp., nov, anaerobic bacterium isolated from the Onnuri vent field of Indian Ocean and suggestion of Mogibacteriaceae fam. nov., and proposal of reclassification of ambiguous this family's genus member.</title>
        <authorList>
            <person name="Kim Y.J."/>
            <person name="Yang J.-A."/>
        </authorList>
    </citation>
    <scope>NUCLEOTIDE SEQUENCE</scope>
    <source>
        <strain evidence="1">DSM 2634</strain>
    </source>
</reference>
<comment type="caution">
    <text evidence="1">The sequence shown here is derived from an EMBL/GenBank/DDBJ whole genome shotgun (WGS) entry which is preliminary data.</text>
</comment>
<sequence length="170" mass="18634">MKTTKSIVCVGLIFVLAVAMLLPGCAKSNKSGQTEDEPQITVDYLEGDYVEQLVRDGAEHVFGTIELNQADDGTIQVNIAEKVLVEDSSQPEGYYIEDKNSNLSAVLGTGARATFLNGNVSLPQIMSSKEFVKAYQDNLTKNSGKNDSKLYDIYIMGDQIELILAKYINK</sequence>
<gene>
    <name evidence="1" type="ORF">JYB65_12920</name>
</gene>
<evidence type="ECO:0000313" key="1">
    <source>
        <dbReference type="EMBL" id="MBN7774260.1"/>
    </source>
</evidence>
<dbReference type="EMBL" id="JAFJZZ010000007">
    <property type="protein sequence ID" value="MBN7774260.1"/>
    <property type="molecule type" value="Genomic_DNA"/>
</dbReference>
<dbReference type="AlphaFoldDB" id="A0A939DAS2"/>
<dbReference type="Proteomes" id="UP000664545">
    <property type="component" value="Unassembled WGS sequence"/>
</dbReference>
<accession>A0A939DAS2</accession>